<accession>A0A1W0AX84</accession>
<evidence type="ECO:0008006" key="3">
    <source>
        <dbReference type="Google" id="ProtNLM"/>
    </source>
</evidence>
<proteinExistence type="predicted"/>
<evidence type="ECO:0000313" key="1">
    <source>
        <dbReference type="EMBL" id="ONM49321.1"/>
    </source>
</evidence>
<evidence type="ECO:0000313" key="2">
    <source>
        <dbReference type="Proteomes" id="UP000188836"/>
    </source>
</evidence>
<comment type="caution">
    <text evidence="1">The sequence shown here is derived from an EMBL/GenBank/DDBJ whole genome shotgun (WGS) entry which is preliminary data.</text>
</comment>
<dbReference type="AlphaFoldDB" id="A0A1W0AX84"/>
<protein>
    <recommendedName>
        <fullName evidence="3">Transposase (putative) YhgA-like domain-containing protein</fullName>
    </recommendedName>
</protein>
<dbReference type="RefSeq" id="WP_077115849.1">
    <property type="nucleotide sequence ID" value="NZ_LOKT01000007.1"/>
</dbReference>
<dbReference type="Proteomes" id="UP000188836">
    <property type="component" value="Unassembled WGS sequence"/>
</dbReference>
<dbReference type="OrthoDB" id="3207839at2"/>
<dbReference type="EMBL" id="MUMY01000005">
    <property type="protein sequence ID" value="ONM49321.1"/>
    <property type="molecule type" value="Genomic_DNA"/>
</dbReference>
<dbReference type="PANTHER" id="PTHR34613">
    <property type="entry name" value="SLL0800 PROTEIN"/>
    <property type="match status" value="1"/>
</dbReference>
<dbReference type="PANTHER" id="PTHR34613:SF1">
    <property type="entry name" value="SLL6017 PROTEIN"/>
    <property type="match status" value="1"/>
</dbReference>
<organism evidence="1 2">
    <name type="scientific">Nocardia donostiensis</name>
    <dbReference type="NCBI Taxonomy" id="1538463"/>
    <lineage>
        <taxon>Bacteria</taxon>
        <taxon>Bacillati</taxon>
        <taxon>Actinomycetota</taxon>
        <taxon>Actinomycetes</taxon>
        <taxon>Mycobacteriales</taxon>
        <taxon>Nocardiaceae</taxon>
        <taxon>Nocardia</taxon>
    </lineage>
</organism>
<sequence length="292" mass="32752">MPKQVHEVFVEMFRSHPELAAGLLADVFDIDLPDYRQARAASCDFTDVGPNEFRGDTALVFADGEGQPLLGIVLEVQLRRDRTRQWSWPVYLATLRARLRCPVYLMIFCPDRQVAIWSRQPIELGHPGLVLRPLVLGPDVIPAVTDTTIAESAPELAVLSALAHGDGPESEKVFAALDAGLKKTDGDLEKMYYDVVLTLLSATARQRLEEFMMTVRTDYEYQSDFARKYVEEGREKGLAEGTRHSILMTLEVRGITLPDDAQARIDACSDLSELERWARRAITIESAAELFE</sequence>
<reference evidence="1 2" key="1">
    <citation type="journal article" date="2016" name="Antonie Van Leeuwenhoek">
        <title>Nocardia donostiensis sp. nov., isolated from human respiratory specimens.</title>
        <authorList>
            <person name="Ercibengoa M."/>
            <person name="Bell M."/>
            <person name="Marimon J.M."/>
            <person name="Humrighouse B."/>
            <person name="Klenk H.P."/>
            <person name="Potter G."/>
            <person name="Perez-Trallero E."/>
        </authorList>
    </citation>
    <scope>NUCLEOTIDE SEQUENCE [LARGE SCALE GENOMIC DNA]</scope>
    <source>
        <strain evidence="1 2">X1655</strain>
    </source>
</reference>
<name>A0A1W0AX84_9NOCA</name>
<gene>
    <name evidence="1" type="ORF">B0T46_08085</name>
</gene>
<dbReference type="STRING" id="1538463.B0T36_12345"/>
<keyword evidence="2" id="KW-1185">Reference proteome</keyword>